<evidence type="ECO:0000313" key="2">
    <source>
        <dbReference type="Proteomes" id="UP000383932"/>
    </source>
</evidence>
<reference evidence="1 2" key="1">
    <citation type="journal article" date="2019" name="Fungal Biol. Biotechnol.">
        <title>Draft genome sequence of fastidious pathogen Ceratobasidium theobromae, which causes vascular-streak dieback in Theobroma cacao.</title>
        <authorList>
            <person name="Ali S.S."/>
            <person name="Asman A."/>
            <person name="Shao J."/>
            <person name="Firmansyah A.P."/>
            <person name="Susilo A.W."/>
            <person name="Rosmana A."/>
            <person name="McMahon P."/>
            <person name="Junaid M."/>
            <person name="Guest D."/>
            <person name="Kheng T.Y."/>
            <person name="Meinhardt L.W."/>
            <person name="Bailey B.A."/>
        </authorList>
    </citation>
    <scope>NUCLEOTIDE SEQUENCE [LARGE SCALE GENOMIC DNA]</scope>
    <source>
        <strain evidence="1 2">CT2</strain>
    </source>
</reference>
<dbReference type="AlphaFoldDB" id="A0A5N5QCV9"/>
<keyword evidence="2" id="KW-1185">Reference proteome</keyword>
<gene>
    <name evidence="1" type="ORF">CTheo_7375</name>
</gene>
<sequence>MLSPLKSCFEFLISSQAGSPELSAKKIAGVSTVPNILISYRMFALVGGRSHSPRLPFGLILTSPTIAILTKDLLRARKNTSHTVPPASISDLDFLSPDTPIRSLELVSYRSFRNPHFVSESLGYYFENCVPSQLKQLTIWCPSNPRGGFLESTERPKQPNTPQLDVGESHLPVEDVLAQISVLQLNGLCFLWTSKVYHNLVDLRLCFDLTHPPLTISESQLVEMMKSSPRLRIFHACLKITDPLPIDSPVLPARLDDLEVLHLKARWRDELTTVIRWIEPGAKPLRLSITSSPSKQLDRFLACSNVTQLRLLS</sequence>
<dbReference type="Proteomes" id="UP000383932">
    <property type="component" value="Unassembled WGS sequence"/>
</dbReference>
<proteinExistence type="predicted"/>
<dbReference type="EMBL" id="SSOP01000306">
    <property type="protein sequence ID" value="KAB5589177.1"/>
    <property type="molecule type" value="Genomic_DNA"/>
</dbReference>
<accession>A0A5N5QCV9</accession>
<dbReference type="OrthoDB" id="3266451at2759"/>
<protein>
    <submittedName>
        <fullName evidence="1">Uncharacterized protein</fullName>
    </submittedName>
</protein>
<organism evidence="1 2">
    <name type="scientific">Ceratobasidium theobromae</name>
    <dbReference type="NCBI Taxonomy" id="1582974"/>
    <lineage>
        <taxon>Eukaryota</taxon>
        <taxon>Fungi</taxon>
        <taxon>Dikarya</taxon>
        <taxon>Basidiomycota</taxon>
        <taxon>Agaricomycotina</taxon>
        <taxon>Agaricomycetes</taxon>
        <taxon>Cantharellales</taxon>
        <taxon>Ceratobasidiaceae</taxon>
        <taxon>Ceratobasidium</taxon>
    </lineage>
</organism>
<comment type="caution">
    <text evidence="1">The sequence shown here is derived from an EMBL/GenBank/DDBJ whole genome shotgun (WGS) entry which is preliminary data.</text>
</comment>
<name>A0A5N5QCV9_9AGAM</name>
<evidence type="ECO:0000313" key="1">
    <source>
        <dbReference type="EMBL" id="KAB5589177.1"/>
    </source>
</evidence>